<dbReference type="AlphaFoldDB" id="A0A420H8E1"/>
<protein>
    <submittedName>
        <fullName evidence="3">CTP-dependent diacylglycerol kinase 1</fullName>
    </submittedName>
</protein>
<feature type="transmembrane region" description="Helical" evidence="2">
    <location>
        <begin position="184"/>
        <end position="203"/>
    </location>
</feature>
<comment type="caution">
    <text evidence="3">The sequence shown here is derived from an EMBL/GenBank/DDBJ whole genome shotgun (WGS) entry which is preliminary data.</text>
</comment>
<keyword evidence="2" id="KW-0472">Membrane</keyword>
<dbReference type="GO" id="GO:0004143">
    <property type="term" value="F:ATP-dependent diacylglycerol kinase activity"/>
    <property type="evidence" value="ECO:0007669"/>
    <property type="project" value="InterPro"/>
</dbReference>
<dbReference type="InterPro" id="IPR037997">
    <property type="entry name" value="Dgk1-like"/>
</dbReference>
<feature type="transmembrane region" description="Helical" evidence="2">
    <location>
        <begin position="273"/>
        <end position="294"/>
    </location>
</feature>
<reference evidence="3 4" key="1">
    <citation type="journal article" date="2018" name="BMC Genomics">
        <title>Comparative genome analyses reveal sequence features reflecting distinct modes of host-adaptation between dicot and monocot powdery mildew.</title>
        <authorList>
            <person name="Wu Y."/>
            <person name="Ma X."/>
            <person name="Pan Z."/>
            <person name="Kale S.D."/>
            <person name="Song Y."/>
            <person name="King H."/>
            <person name="Zhang Q."/>
            <person name="Presley C."/>
            <person name="Deng X."/>
            <person name="Wei C.I."/>
            <person name="Xiao S."/>
        </authorList>
    </citation>
    <scope>NUCLEOTIDE SEQUENCE [LARGE SCALE GENOMIC DNA]</scope>
    <source>
        <strain evidence="3">UCSC1</strain>
    </source>
</reference>
<dbReference type="GO" id="GO:0005789">
    <property type="term" value="C:endoplasmic reticulum membrane"/>
    <property type="evidence" value="ECO:0007669"/>
    <property type="project" value="TreeGrafter"/>
</dbReference>
<dbReference type="GO" id="GO:0006654">
    <property type="term" value="P:phosphatidic acid biosynthetic process"/>
    <property type="evidence" value="ECO:0007669"/>
    <property type="project" value="TreeGrafter"/>
</dbReference>
<keyword evidence="2" id="KW-1133">Transmembrane helix</keyword>
<dbReference type="PANTHER" id="PTHR31303:SF1">
    <property type="entry name" value="CTP-DEPENDENT DIACYLGLYCEROL KINASE 1"/>
    <property type="match status" value="1"/>
</dbReference>
<dbReference type="EMBL" id="MCBR01021890">
    <property type="protein sequence ID" value="RKF53697.1"/>
    <property type="molecule type" value="Genomic_DNA"/>
</dbReference>
<evidence type="ECO:0000256" key="2">
    <source>
        <dbReference type="SAM" id="Phobius"/>
    </source>
</evidence>
<feature type="compositionally biased region" description="Polar residues" evidence="1">
    <location>
        <begin position="1"/>
        <end position="17"/>
    </location>
</feature>
<dbReference type="Proteomes" id="UP000285405">
    <property type="component" value="Unassembled WGS sequence"/>
</dbReference>
<keyword evidence="3" id="KW-0418">Kinase</keyword>
<feature type="region of interest" description="Disordered" evidence="1">
    <location>
        <begin position="1"/>
        <end position="20"/>
    </location>
</feature>
<feature type="transmembrane region" description="Helical" evidence="2">
    <location>
        <begin position="248"/>
        <end position="267"/>
    </location>
</feature>
<feature type="transmembrane region" description="Helical" evidence="2">
    <location>
        <begin position="306"/>
        <end position="327"/>
    </location>
</feature>
<feature type="transmembrane region" description="Helical" evidence="2">
    <location>
        <begin position="399"/>
        <end position="416"/>
    </location>
</feature>
<evidence type="ECO:0000313" key="4">
    <source>
        <dbReference type="Proteomes" id="UP000285405"/>
    </source>
</evidence>
<dbReference type="OrthoDB" id="5673at2759"/>
<keyword evidence="3" id="KW-0808">Transferase</keyword>
<gene>
    <name evidence="3" type="ORF">GcC1_218029</name>
</gene>
<feature type="transmembrane region" description="Helical" evidence="2">
    <location>
        <begin position="209"/>
        <end position="227"/>
    </location>
</feature>
<organism evidence="3 4">
    <name type="scientific">Golovinomyces cichoracearum</name>
    <dbReference type="NCBI Taxonomy" id="62708"/>
    <lineage>
        <taxon>Eukaryota</taxon>
        <taxon>Fungi</taxon>
        <taxon>Dikarya</taxon>
        <taxon>Ascomycota</taxon>
        <taxon>Pezizomycotina</taxon>
        <taxon>Leotiomycetes</taxon>
        <taxon>Erysiphales</taxon>
        <taxon>Erysiphaceae</taxon>
        <taxon>Golovinomyces</taxon>
    </lineage>
</organism>
<evidence type="ECO:0000256" key="1">
    <source>
        <dbReference type="SAM" id="MobiDB-lite"/>
    </source>
</evidence>
<evidence type="ECO:0000313" key="3">
    <source>
        <dbReference type="EMBL" id="RKF53697.1"/>
    </source>
</evidence>
<sequence length="417" mass="45614">MTNAISGAFNSASLPQQSREDGNLTPTFWVHRRAILKPLSLGTIRMPPLLNFTMKSPCVTANPRVISSEPDLLQEDFAGPITQTDRKRNVAQNSGDIESVEICSLRLRNLASKPIDAFLNPRPRALSEDENDTVDNQILSNGSTNKNISDSLISGQTPISSSIQIPLHDQCGDFISRHEVPRKLLHVSIGLFSVYFYMAGIQTTTITPWLIRALIPITATDILRLNFESLNKIYIQNLGKLMRKSEYQCFNGVIWYLIGAWFVLTAFPKDIGLMGILLLSWCDTAASTMGRAFGKYTPSIRKGKSLAGSAAAFFIGVTSAAAFWGWLTPRSGPFPGDENFPFMFTGTLHLPAMIRDKLGLTVAQASVKGFSALSIMSIWTGFAASASEAASFFGLDDNLTIPVLSGIGMWGFLKIFG</sequence>
<keyword evidence="2" id="KW-0812">Transmembrane</keyword>
<dbReference type="PANTHER" id="PTHR31303">
    <property type="entry name" value="CTP-DEPENDENT DIACYLGLYCEROL KINASE 1"/>
    <property type="match status" value="1"/>
</dbReference>
<proteinExistence type="predicted"/>
<accession>A0A420H8E1</accession>
<name>A0A420H8E1_9PEZI</name>